<keyword evidence="15" id="KW-0408">Iron</keyword>
<evidence type="ECO:0000256" key="17">
    <source>
        <dbReference type="ARBA" id="ARBA00023136"/>
    </source>
</evidence>
<comment type="similarity">
    <text evidence="4 25">Belongs to the heme-copper respiratory oxidase family.</text>
</comment>
<dbReference type="InterPro" id="IPR023616">
    <property type="entry name" value="Cyt_c_oxase-like_su1_dom"/>
</dbReference>
<reference evidence="28 29" key="1">
    <citation type="submission" date="2013-04" db="EMBL/GenBank/DDBJ databases">
        <title>Oceanococcus atlanticus 22II-S10r2 Genome Sequencing.</title>
        <authorList>
            <person name="Lai Q."/>
            <person name="Li G."/>
            <person name="Shao Z."/>
        </authorList>
    </citation>
    <scope>NUCLEOTIDE SEQUENCE [LARGE SCALE GENOMIC DNA]</scope>
    <source>
        <strain evidence="28 29">22II-S10r2</strain>
    </source>
</reference>
<evidence type="ECO:0000256" key="3">
    <source>
        <dbReference type="ARBA" id="ARBA00004651"/>
    </source>
</evidence>
<evidence type="ECO:0000256" key="12">
    <source>
        <dbReference type="ARBA" id="ARBA00022723"/>
    </source>
</evidence>
<comment type="subunit">
    <text evidence="23">The cytochrome bo(3) ubiquinol oxidase complex is a heterooctamer of two A chains, two B chains, two C chains and two D chains.</text>
</comment>
<protein>
    <recommendedName>
        <fullName evidence="6">Cytochrome bo(3) ubiquinol oxidase subunit 1</fullName>
        <ecNumber evidence="5">7.1.1.3</ecNumber>
    </recommendedName>
    <alternativeName>
        <fullName evidence="20">Cytochrome o ubiquinol oxidase subunit 1</fullName>
    </alternativeName>
    <alternativeName>
        <fullName evidence="18">Oxidase bo(3) subunit 1</fullName>
    </alternativeName>
    <alternativeName>
        <fullName evidence="21">Ubiquinol oxidase polypeptide I</fullName>
    </alternativeName>
    <alternativeName>
        <fullName evidence="19">Ubiquinol oxidase subunit 1</fullName>
    </alternativeName>
</protein>
<dbReference type="Proteomes" id="UP000192342">
    <property type="component" value="Unassembled WGS sequence"/>
</dbReference>
<dbReference type="Gene3D" id="1.20.210.10">
    <property type="entry name" value="Cytochrome c oxidase-like, subunit I domain"/>
    <property type="match status" value="1"/>
</dbReference>
<evidence type="ECO:0000256" key="1">
    <source>
        <dbReference type="ARBA" id="ARBA00001970"/>
    </source>
</evidence>
<comment type="caution">
    <text evidence="28">The sequence shown here is derived from an EMBL/GenBank/DDBJ whole genome shotgun (WGS) entry which is preliminary data.</text>
</comment>
<dbReference type="PROSITE" id="PS50855">
    <property type="entry name" value="COX1"/>
    <property type="match status" value="1"/>
</dbReference>
<evidence type="ECO:0000256" key="14">
    <source>
        <dbReference type="ARBA" id="ARBA00022989"/>
    </source>
</evidence>
<feature type="transmembrane region" description="Helical" evidence="26">
    <location>
        <begin position="606"/>
        <end position="624"/>
    </location>
</feature>
<dbReference type="GO" id="GO:0022904">
    <property type="term" value="P:respiratory electron transport chain"/>
    <property type="evidence" value="ECO:0007669"/>
    <property type="project" value="TreeGrafter"/>
</dbReference>
<evidence type="ECO:0000256" key="8">
    <source>
        <dbReference type="ARBA" id="ARBA00022475"/>
    </source>
</evidence>
<comment type="cofactor">
    <cofactor evidence="1">
        <name>heme b</name>
        <dbReference type="ChEBI" id="CHEBI:60344"/>
    </cofactor>
</comment>
<keyword evidence="10 25" id="KW-0679">Respiratory chain</keyword>
<dbReference type="NCBIfam" id="TIGR02843">
    <property type="entry name" value="CyoB"/>
    <property type="match status" value="1"/>
</dbReference>
<comment type="catalytic activity">
    <reaction evidence="24">
        <text>2 a ubiquinol + O2 + n H(+)(in) = 2 a ubiquinone + 2 H2O + n H(+)(out)</text>
        <dbReference type="Rhea" id="RHEA:30251"/>
        <dbReference type="Rhea" id="RHEA-COMP:9565"/>
        <dbReference type="Rhea" id="RHEA-COMP:9566"/>
        <dbReference type="ChEBI" id="CHEBI:15377"/>
        <dbReference type="ChEBI" id="CHEBI:15378"/>
        <dbReference type="ChEBI" id="CHEBI:15379"/>
        <dbReference type="ChEBI" id="CHEBI:16389"/>
        <dbReference type="ChEBI" id="CHEBI:17976"/>
        <dbReference type="EC" id="7.1.1.3"/>
    </reaction>
</comment>
<feature type="transmembrane region" description="Helical" evidence="26">
    <location>
        <begin position="396"/>
        <end position="419"/>
    </location>
</feature>
<evidence type="ECO:0000256" key="4">
    <source>
        <dbReference type="ARBA" id="ARBA00009578"/>
    </source>
</evidence>
<evidence type="ECO:0000256" key="9">
    <source>
        <dbReference type="ARBA" id="ARBA00022617"/>
    </source>
</evidence>
<dbReference type="RefSeq" id="WP_146680313.1">
    <property type="nucleotide sequence ID" value="NZ_AQQV01000003.1"/>
</dbReference>
<dbReference type="GO" id="GO:0004129">
    <property type="term" value="F:cytochrome-c oxidase activity"/>
    <property type="evidence" value="ECO:0007669"/>
    <property type="project" value="InterPro"/>
</dbReference>
<feature type="transmembrane region" description="Helical" evidence="26">
    <location>
        <begin position="119"/>
        <end position="142"/>
    </location>
</feature>
<evidence type="ECO:0000256" key="7">
    <source>
        <dbReference type="ARBA" id="ARBA00022448"/>
    </source>
</evidence>
<keyword evidence="13 25" id="KW-0249">Electron transport</keyword>
<evidence type="ECO:0000259" key="27">
    <source>
        <dbReference type="PROSITE" id="PS50855"/>
    </source>
</evidence>
<dbReference type="SUPFAM" id="SSF81442">
    <property type="entry name" value="Cytochrome c oxidase subunit I-like"/>
    <property type="match status" value="1"/>
</dbReference>
<evidence type="ECO:0000256" key="16">
    <source>
        <dbReference type="ARBA" id="ARBA00023008"/>
    </source>
</evidence>
<feature type="transmembrane region" description="Helical" evidence="26">
    <location>
        <begin position="162"/>
        <end position="188"/>
    </location>
</feature>
<dbReference type="FunFam" id="1.20.210.10:FF:000002">
    <property type="entry name" value="Cytochrome o ubiquinol oxidase, subunit I"/>
    <property type="match status" value="1"/>
</dbReference>
<comment type="cofactor">
    <cofactor evidence="2">
        <name>Cu(2+)</name>
        <dbReference type="ChEBI" id="CHEBI:29036"/>
    </cofactor>
</comment>
<evidence type="ECO:0000256" key="24">
    <source>
        <dbReference type="ARBA" id="ARBA00048190"/>
    </source>
</evidence>
<feature type="transmembrane region" description="Helical" evidence="26">
    <location>
        <begin position="362"/>
        <end position="384"/>
    </location>
</feature>
<evidence type="ECO:0000313" key="29">
    <source>
        <dbReference type="Proteomes" id="UP000192342"/>
    </source>
</evidence>
<feature type="domain" description="Cytochrome oxidase subunit I profile" evidence="27">
    <location>
        <begin position="53"/>
        <end position="575"/>
    </location>
</feature>
<dbReference type="GO" id="GO:0015990">
    <property type="term" value="P:electron transport coupled proton transport"/>
    <property type="evidence" value="ECO:0007669"/>
    <property type="project" value="TreeGrafter"/>
</dbReference>
<dbReference type="GO" id="GO:0009060">
    <property type="term" value="P:aerobic respiration"/>
    <property type="evidence" value="ECO:0007669"/>
    <property type="project" value="InterPro"/>
</dbReference>
<evidence type="ECO:0000256" key="21">
    <source>
        <dbReference type="ARBA" id="ARBA00032435"/>
    </source>
</evidence>
<evidence type="ECO:0000256" key="10">
    <source>
        <dbReference type="ARBA" id="ARBA00022660"/>
    </source>
</evidence>
<feature type="transmembrane region" description="Helical" evidence="26">
    <location>
        <begin position="291"/>
        <end position="314"/>
    </location>
</feature>
<feature type="transmembrane region" description="Helical" evidence="26">
    <location>
        <begin position="509"/>
        <end position="533"/>
    </location>
</feature>
<dbReference type="PANTHER" id="PTHR10422:SF35">
    <property type="entry name" value="CYTOCHROME BO(3) UBIQUINOL OXIDASE SUBUNIT 1"/>
    <property type="match status" value="1"/>
</dbReference>
<dbReference type="PROSITE" id="PS00077">
    <property type="entry name" value="COX1_CUB"/>
    <property type="match status" value="1"/>
</dbReference>
<sequence>MAAAHHTIVTDPHWLVGKLTLDSIPYHDPILVTTFAVVLIGSLGIVGSVFYFGKVKYLWDEWLTSVDHKKIGIMYIITAMIMLLRGFSDALLMRSQQAIAVAAESGAGYLPPEHYDQIFTAHGVIMIFFVAMPLIVGLMNIVVPLQIGARDVAFPFLNSLSFWLFVVGALLLNISLFVGEFAATGWLAYPPLSGLEYSPWVGVDYWLWALQISGIGTLLTGVNFVVTILRMRAPGMKLMQMPVFTWTSLCANVLIVAAFPILTVCVTLLTLDRYIGTHFFTGDMGGNQMMYVNLIWAWGHPEVYILILPAFGIFSEVTATFSRKRLFGYTSLVWATACIMLLSFVVWLHHFFTMGAGANVNAFFGIATMIISIPTGVKLFNWLFTMYRGQVEYASPMWWTVAFFLTFGIGGMTGVMLAIPAANFVLHNSLFLIAHFHNVIIGGALFGYFAGITYWFPKATGFKLDETLGKWACGLWTVGFFLAFMPLYVLGFMGMTRRLNYYDNPAWNIWLLIAAAGALIVLAGILVQLYQIFASIRDQNKNRDHSGDPWGGRTLEWATSSPPPFYNFAHLPQVRDRDHWHDMKAHDLAYKQPPSYQRIHMPKNSWAGPVMGGFFLMLGFAMVWHIWWMAGLGFAGVIGSWIAYACSRDKDYYVEVEEIEAIENERYRRLEQPHASTPSADQAVTISV</sequence>
<feature type="transmembrane region" description="Helical" evidence="26">
    <location>
        <begin position="72"/>
        <end position="88"/>
    </location>
</feature>
<dbReference type="EC" id="7.1.1.3" evidence="5"/>
<evidence type="ECO:0000256" key="20">
    <source>
        <dbReference type="ARBA" id="ARBA00032190"/>
    </source>
</evidence>
<dbReference type="InterPro" id="IPR036927">
    <property type="entry name" value="Cyt_c_oxase-like_su1_sf"/>
</dbReference>
<evidence type="ECO:0000256" key="25">
    <source>
        <dbReference type="RuleBase" id="RU000370"/>
    </source>
</evidence>
<dbReference type="InterPro" id="IPR000883">
    <property type="entry name" value="Cyt_C_Oxase_1"/>
</dbReference>
<evidence type="ECO:0000256" key="11">
    <source>
        <dbReference type="ARBA" id="ARBA00022692"/>
    </source>
</evidence>
<dbReference type="GO" id="GO:0016682">
    <property type="term" value="F:oxidoreductase activity, acting on diphenols and related substances as donors, oxygen as acceptor"/>
    <property type="evidence" value="ECO:0007669"/>
    <property type="project" value="InterPro"/>
</dbReference>
<dbReference type="GO" id="GO:0046872">
    <property type="term" value="F:metal ion binding"/>
    <property type="evidence" value="ECO:0007669"/>
    <property type="project" value="UniProtKB-KW"/>
</dbReference>
<feature type="transmembrane region" description="Helical" evidence="26">
    <location>
        <begin position="208"/>
        <end position="229"/>
    </location>
</feature>
<keyword evidence="29" id="KW-1185">Reference proteome</keyword>
<evidence type="ECO:0000256" key="18">
    <source>
        <dbReference type="ARBA" id="ARBA00030075"/>
    </source>
</evidence>
<comment type="subcellular location">
    <subcellularLocation>
        <location evidence="3">Cell membrane</location>
        <topology evidence="3">Multi-pass membrane protein</topology>
    </subcellularLocation>
</comment>
<feature type="transmembrane region" description="Helical" evidence="26">
    <location>
        <begin position="249"/>
        <end position="271"/>
    </location>
</feature>
<dbReference type="InterPro" id="IPR023615">
    <property type="entry name" value="Cyt_c_Oxase_su1_BS"/>
</dbReference>
<accession>A0A1Y1SCH1</accession>
<dbReference type="STRING" id="1317117.ATO7_11393"/>
<dbReference type="CDD" id="cd01662">
    <property type="entry name" value="Ubiquinol_Oxidase_I"/>
    <property type="match status" value="1"/>
</dbReference>
<name>A0A1Y1SCH1_9GAMM</name>
<evidence type="ECO:0000313" key="28">
    <source>
        <dbReference type="EMBL" id="ORE85894.1"/>
    </source>
</evidence>
<dbReference type="GO" id="GO:0009486">
    <property type="term" value="F:cytochrome bo3 ubiquinol oxidase activity"/>
    <property type="evidence" value="ECO:0007669"/>
    <property type="project" value="UniProtKB-EC"/>
</dbReference>
<keyword evidence="7 25" id="KW-0813">Transport</keyword>
<feature type="transmembrane region" description="Helical" evidence="26">
    <location>
        <begin position="30"/>
        <end position="52"/>
    </location>
</feature>
<dbReference type="GO" id="GO:0005886">
    <property type="term" value="C:plasma membrane"/>
    <property type="evidence" value="ECO:0007669"/>
    <property type="project" value="UniProtKB-SubCell"/>
</dbReference>
<keyword evidence="9 25" id="KW-0349">Heme</keyword>
<organism evidence="28 29">
    <name type="scientific">Oceanococcus atlanticus</name>
    <dbReference type="NCBI Taxonomy" id="1317117"/>
    <lineage>
        <taxon>Bacteria</taxon>
        <taxon>Pseudomonadati</taxon>
        <taxon>Pseudomonadota</taxon>
        <taxon>Gammaproteobacteria</taxon>
        <taxon>Chromatiales</taxon>
        <taxon>Oceanococcaceae</taxon>
        <taxon>Oceanococcus</taxon>
    </lineage>
</organism>
<feature type="transmembrane region" description="Helical" evidence="26">
    <location>
        <begin position="326"/>
        <end position="350"/>
    </location>
</feature>
<dbReference type="AlphaFoldDB" id="A0A1Y1SCH1"/>
<dbReference type="EMBL" id="AQQV01000003">
    <property type="protein sequence ID" value="ORE85894.1"/>
    <property type="molecule type" value="Genomic_DNA"/>
</dbReference>
<keyword evidence="8" id="KW-1003">Cell membrane</keyword>
<evidence type="ECO:0000256" key="15">
    <source>
        <dbReference type="ARBA" id="ARBA00023004"/>
    </source>
</evidence>
<evidence type="ECO:0000256" key="2">
    <source>
        <dbReference type="ARBA" id="ARBA00001973"/>
    </source>
</evidence>
<keyword evidence="11 25" id="KW-0812">Transmembrane</keyword>
<comment type="cofactor">
    <cofactor evidence="22">
        <name>Fe(II)-heme o</name>
        <dbReference type="ChEBI" id="CHEBI:60530"/>
    </cofactor>
</comment>
<evidence type="ECO:0000256" key="23">
    <source>
        <dbReference type="ARBA" id="ARBA00034513"/>
    </source>
</evidence>
<evidence type="ECO:0000256" key="5">
    <source>
        <dbReference type="ARBA" id="ARBA00012941"/>
    </source>
</evidence>
<keyword evidence="17 26" id="KW-0472">Membrane</keyword>
<keyword evidence="14 26" id="KW-1133">Transmembrane helix</keyword>
<keyword evidence="16" id="KW-0186">Copper</keyword>
<dbReference type="Pfam" id="PF00115">
    <property type="entry name" value="COX1"/>
    <property type="match status" value="1"/>
</dbReference>
<proteinExistence type="inferred from homology"/>
<evidence type="ECO:0000256" key="22">
    <source>
        <dbReference type="ARBA" id="ARBA00034455"/>
    </source>
</evidence>
<dbReference type="GO" id="GO:0020037">
    <property type="term" value="F:heme binding"/>
    <property type="evidence" value="ECO:0007669"/>
    <property type="project" value="InterPro"/>
</dbReference>
<feature type="transmembrane region" description="Helical" evidence="26">
    <location>
        <begin position="468"/>
        <end position="489"/>
    </location>
</feature>
<evidence type="ECO:0000256" key="26">
    <source>
        <dbReference type="SAM" id="Phobius"/>
    </source>
</evidence>
<dbReference type="PANTHER" id="PTHR10422">
    <property type="entry name" value="CYTOCHROME C OXIDASE SUBUNIT 1"/>
    <property type="match status" value="1"/>
</dbReference>
<dbReference type="InterPro" id="IPR014207">
    <property type="entry name" value="Cyt_c_ubiqinol_oxidase_su1"/>
</dbReference>
<evidence type="ECO:0000256" key="6">
    <source>
        <dbReference type="ARBA" id="ARBA00014691"/>
    </source>
</evidence>
<feature type="transmembrane region" description="Helical" evidence="26">
    <location>
        <begin position="431"/>
        <end position="456"/>
    </location>
</feature>
<evidence type="ECO:0000256" key="13">
    <source>
        <dbReference type="ARBA" id="ARBA00022982"/>
    </source>
</evidence>
<dbReference type="OrthoDB" id="9803294at2"/>
<gene>
    <name evidence="28" type="ORF">ATO7_11393</name>
</gene>
<dbReference type="PRINTS" id="PR01165">
    <property type="entry name" value="CYCOXIDASEI"/>
</dbReference>
<keyword evidence="12" id="KW-0479">Metal-binding</keyword>
<evidence type="ECO:0000256" key="19">
    <source>
        <dbReference type="ARBA" id="ARBA00031883"/>
    </source>
</evidence>